<name>A0A939EWZ6_9BACT</name>
<dbReference type="AlphaFoldDB" id="A0A939EWZ6"/>
<dbReference type="EMBL" id="JAFLQZ010000008">
    <property type="protein sequence ID" value="MBO0358953.1"/>
    <property type="molecule type" value="Genomic_DNA"/>
</dbReference>
<evidence type="ECO:0000259" key="1">
    <source>
        <dbReference type="Pfam" id="PF13568"/>
    </source>
</evidence>
<feature type="domain" description="Outer membrane protein beta-barrel" evidence="1">
    <location>
        <begin position="71"/>
        <end position="248"/>
    </location>
</feature>
<dbReference type="Pfam" id="PF13568">
    <property type="entry name" value="OMP_b-brl_2"/>
    <property type="match status" value="1"/>
</dbReference>
<reference evidence="2" key="1">
    <citation type="submission" date="2021-03" db="EMBL/GenBank/DDBJ databases">
        <authorList>
            <person name="Kim M.K."/>
        </authorList>
    </citation>
    <scope>NUCLEOTIDE SEQUENCE</scope>
    <source>
        <strain evidence="2">BT186</strain>
    </source>
</reference>
<dbReference type="RefSeq" id="WP_206984883.1">
    <property type="nucleotide sequence ID" value="NZ_JAFLQZ010000008.1"/>
</dbReference>
<sequence length="274" mass="30437">MATPHLRHQLHLHRSQIGRVALVSFLALATSIGAQAQRKSSSSASRGKGGRVKSITVNNLPGYDDKWFHPGFYIAPHSSRYKLEQSAAYIQNLNTNRGVTANAISSAGFSVGFVGDARLGDYFNLRFAPGVSFITRQIEFKPLGYTPVATNLNDPAEIVTQEVGATQADFPLLLKFHSERRRNTRMYVVGGVKPSVNVGTRRKDEERNQITAANTDVAIEYGVGLDLFYPFFKFAPELRFSHGLKNLYEPSNNVYSNSLQSLRSNTVTLYLTFE</sequence>
<dbReference type="InterPro" id="IPR025665">
    <property type="entry name" value="Beta-barrel_OMP_2"/>
</dbReference>
<comment type="caution">
    <text evidence="2">The sequence shown here is derived from an EMBL/GenBank/DDBJ whole genome shotgun (WGS) entry which is preliminary data.</text>
</comment>
<keyword evidence="3" id="KW-1185">Reference proteome</keyword>
<proteinExistence type="predicted"/>
<gene>
    <name evidence="2" type="ORF">J0X19_13425</name>
</gene>
<dbReference type="Proteomes" id="UP000664144">
    <property type="component" value="Unassembled WGS sequence"/>
</dbReference>
<protein>
    <submittedName>
        <fullName evidence="2">PorT family protein</fullName>
    </submittedName>
</protein>
<evidence type="ECO:0000313" key="2">
    <source>
        <dbReference type="EMBL" id="MBO0358953.1"/>
    </source>
</evidence>
<evidence type="ECO:0000313" key="3">
    <source>
        <dbReference type="Proteomes" id="UP000664144"/>
    </source>
</evidence>
<organism evidence="2 3">
    <name type="scientific">Hymenobacter telluris</name>
    <dbReference type="NCBI Taxonomy" id="2816474"/>
    <lineage>
        <taxon>Bacteria</taxon>
        <taxon>Pseudomonadati</taxon>
        <taxon>Bacteroidota</taxon>
        <taxon>Cytophagia</taxon>
        <taxon>Cytophagales</taxon>
        <taxon>Hymenobacteraceae</taxon>
        <taxon>Hymenobacter</taxon>
    </lineage>
</organism>
<accession>A0A939EWZ6</accession>